<evidence type="ECO:0000259" key="7">
    <source>
        <dbReference type="PROSITE" id="PS51755"/>
    </source>
</evidence>
<keyword evidence="3 5" id="KW-0238">DNA-binding</keyword>
<dbReference type="PROSITE" id="PS51755">
    <property type="entry name" value="OMPR_PHOB"/>
    <property type="match status" value="1"/>
</dbReference>
<proteinExistence type="inferred from homology"/>
<organism evidence="8 9">
    <name type="scientific">Thermocatellispora tengchongensis</name>
    <dbReference type="NCBI Taxonomy" id="1073253"/>
    <lineage>
        <taxon>Bacteria</taxon>
        <taxon>Bacillati</taxon>
        <taxon>Actinomycetota</taxon>
        <taxon>Actinomycetes</taxon>
        <taxon>Streptosporangiales</taxon>
        <taxon>Streptosporangiaceae</taxon>
        <taxon>Thermocatellispora</taxon>
    </lineage>
</organism>
<dbReference type="Gene3D" id="1.10.10.10">
    <property type="entry name" value="Winged helix-like DNA-binding domain superfamily/Winged helix DNA-binding domain"/>
    <property type="match status" value="1"/>
</dbReference>
<dbReference type="GO" id="GO:0000160">
    <property type="term" value="P:phosphorelay signal transduction system"/>
    <property type="evidence" value="ECO:0007669"/>
    <property type="project" value="InterPro"/>
</dbReference>
<keyword evidence="2" id="KW-0805">Transcription regulation</keyword>
<dbReference type="SMART" id="SM01043">
    <property type="entry name" value="BTAD"/>
    <property type="match status" value="1"/>
</dbReference>
<dbReference type="Proteomes" id="UP000578449">
    <property type="component" value="Unassembled WGS sequence"/>
</dbReference>
<dbReference type="PANTHER" id="PTHR35807">
    <property type="entry name" value="TRANSCRIPTIONAL REGULATOR REDD-RELATED"/>
    <property type="match status" value="1"/>
</dbReference>
<keyword evidence="9" id="KW-1185">Reference proteome</keyword>
<dbReference type="InterPro" id="IPR016032">
    <property type="entry name" value="Sig_transdc_resp-reg_C-effctor"/>
</dbReference>
<evidence type="ECO:0000256" key="2">
    <source>
        <dbReference type="ARBA" id="ARBA00023015"/>
    </source>
</evidence>
<reference evidence="8 9" key="1">
    <citation type="submission" date="2020-08" db="EMBL/GenBank/DDBJ databases">
        <title>Genomic Encyclopedia of Type Strains, Phase IV (KMG-IV): sequencing the most valuable type-strain genomes for metagenomic binning, comparative biology and taxonomic classification.</title>
        <authorList>
            <person name="Goeker M."/>
        </authorList>
    </citation>
    <scope>NUCLEOTIDE SEQUENCE [LARGE SCALE GENOMIC DNA]</scope>
    <source>
        <strain evidence="8 9">DSM 45615</strain>
    </source>
</reference>
<dbReference type="InterPro" id="IPR005158">
    <property type="entry name" value="BTAD"/>
</dbReference>
<evidence type="ECO:0000313" key="8">
    <source>
        <dbReference type="EMBL" id="MBB5138645.1"/>
    </source>
</evidence>
<feature type="region of interest" description="Disordered" evidence="6">
    <location>
        <begin position="305"/>
        <end position="324"/>
    </location>
</feature>
<name>A0A840PRQ2_9ACTN</name>
<gene>
    <name evidence="8" type="ORF">HNP84_008399</name>
</gene>
<feature type="domain" description="OmpR/PhoB-type" evidence="7">
    <location>
        <begin position="1"/>
        <end position="95"/>
    </location>
</feature>
<evidence type="ECO:0000256" key="1">
    <source>
        <dbReference type="ARBA" id="ARBA00005820"/>
    </source>
</evidence>
<dbReference type="SUPFAM" id="SSF48452">
    <property type="entry name" value="TPR-like"/>
    <property type="match status" value="1"/>
</dbReference>
<dbReference type="SUPFAM" id="SSF46894">
    <property type="entry name" value="C-terminal effector domain of the bipartite response regulators"/>
    <property type="match status" value="1"/>
</dbReference>
<evidence type="ECO:0000313" key="9">
    <source>
        <dbReference type="Proteomes" id="UP000578449"/>
    </source>
</evidence>
<sequence>MEIRLIGEVRVLSEGRGIGPVSPTRQLLVAALAAEHGRTVSGEELIRRVWSEQELDHARRQIHQHLRKLRRELEAGRPEAGEIVQAHAGGWRITLDPEQVDEYRFQVLHGRVLAAGDARERARLAEQALAEWAGDVTGAPPVPLAGLPGTWAEGQRRAMLEDYKQVRLAWLEAHLALGPEEWIVSDALRLAKSFPFDDGVQATLIRALHRLNGAPAAIEAWERYRDTLRQAYDTEPGPELHGLYQDIRAHTHALAPVTRKELRVEQEEPVPDADEAGVSAENKGVLATGAYGVAIGTQWNVSGSHARIQHADRDIRIEQPADER</sequence>
<dbReference type="InterPro" id="IPR051677">
    <property type="entry name" value="AfsR-DnrI-RedD_regulator"/>
</dbReference>
<comment type="caution">
    <text evidence="8">The sequence shown here is derived from an EMBL/GenBank/DDBJ whole genome shotgun (WGS) entry which is preliminary data.</text>
</comment>
<dbReference type="GO" id="GO:0003677">
    <property type="term" value="F:DNA binding"/>
    <property type="evidence" value="ECO:0007669"/>
    <property type="project" value="UniProtKB-UniRule"/>
</dbReference>
<dbReference type="RefSeq" id="WP_185055503.1">
    <property type="nucleotide sequence ID" value="NZ_BAABIX010000025.1"/>
</dbReference>
<feature type="compositionally biased region" description="Basic and acidic residues" evidence="6">
    <location>
        <begin position="309"/>
        <end position="324"/>
    </location>
</feature>
<evidence type="ECO:0000256" key="4">
    <source>
        <dbReference type="ARBA" id="ARBA00023163"/>
    </source>
</evidence>
<dbReference type="GO" id="GO:0006355">
    <property type="term" value="P:regulation of DNA-templated transcription"/>
    <property type="evidence" value="ECO:0007669"/>
    <property type="project" value="InterPro"/>
</dbReference>
<dbReference type="InterPro" id="IPR011990">
    <property type="entry name" value="TPR-like_helical_dom_sf"/>
</dbReference>
<dbReference type="InterPro" id="IPR001867">
    <property type="entry name" value="OmpR/PhoB-type_DNA-bd"/>
</dbReference>
<dbReference type="PANTHER" id="PTHR35807:SF1">
    <property type="entry name" value="TRANSCRIPTIONAL REGULATOR REDD"/>
    <property type="match status" value="1"/>
</dbReference>
<comment type="similarity">
    <text evidence="1">Belongs to the AfsR/DnrI/RedD regulatory family.</text>
</comment>
<dbReference type="Pfam" id="PF03704">
    <property type="entry name" value="BTAD"/>
    <property type="match status" value="1"/>
</dbReference>
<dbReference type="InterPro" id="IPR036388">
    <property type="entry name" value="WH-like_DNA-bd_sf"/>
</dbReference>
<evidence type="ECO:0000256" key="6">
    <source>
        <dbReference type="SAM" id="MobiDB-lite"/>
    </source>
</evidence>
<protein>
    <submittedName>
        <fullName evidence="8">DNA-binding SARP family transcriptional activator</fullName>
    </submittedName>
</protein>
<dbReference type="AlphaFoldDB" id="A0A840PRQ2"/>
<accession>A0A840PRQ2</accession>
<keyword evidence="4" id="KW-0804">Transcription</keyword>
<dbReference type="Gene3D" id="1.25.40.10">
    <property type="entry name" value="Tetratricopeptide repeat domain"/>
    <property type="match status" value="1"/>
</dbReference>
<feature type="DNA-binding region" description="OmpR/PhoB-type" evidence="5">
    <location>
        <begin position="1"/>
        <end position="95"/>
    </location>
</feature>
<evidence type="ECO:0000256" key="3">
    <source>
        <dbReference type="ARBA" id="ARBA00023125"/>
    </source>
</evidence>
<evidence type="ECO:0000256" key="5">
    <source>
        <dbReference type="PROSITE-ProRule" id="PRU01091"/>
    </source>
</evidence>
<dbReference type="EMBL" id="JACHGN010000024">
    <property type="protein sequence ID" value="MBB5138645.1"/>
    <property type="molecule type" value="Genomic_DNA"/>
</dbReference>
<dbReference type="Pfam" id="PF00486">
    <property type="entry name" value="Trans_reg_C"/>
    <property type="match status" value="1"/>
</dbReference>
<dbReference type="SMART" id="SM00862">
    <property type="entry name" value="Trans_reg_C"/>
    <property type="match status" value="1"/>
</dbReference>